<dbReference type="PANTHER" id="PTHR33446">
    <property type="entry name" value="PROTEIN TONB-RELATED"/>
    <property type="match status" value="1"/>
</dbReference>
<accession>A0A2G0CE99</accession>
<evidence type="ECO:0000256" key="7">
    <source>
        <dbReference type="ARBA" id="ARBA00022927"/>
    </source>
</evidence>
<organism evidence="13 14">
    <name type="scientific">Neolewinella marina</name>
    <dbReference type="NCBI Taxonomy" id="438751"/>
    <lineage>
        <taxon>Bacteria</taxon>
        <taxon>Pseudomonadati</taxon>
        <taxon>Bacteroidota</taxon>
        <taxon>Saprospiria</taxon>
        <taxon>Saprospirales</taxon>
        <taxon>Lewinellaceae</taxon>
        <taxon>Neolewinella</taxon>
    </lineage>
</organism>
<evidence type="ECO:0000313" key="14">
    <source>
        <dbReference type="Proteomes" id="UP000226437"/>
    </source>
</evidence>
<evidence type="ECO:0000256" key="1">
    <source>
        <dbReference type="ARBA" id="ARBA00004383"/>
    </source>
</evidence>
<dbReference type="InterPro" id="IPR006260">
    <property type="entry name" value="TonB/TolA_C"/>
</dbReference>
<evidence type="ECO:0000256" key="4">
    <source>
        <dbReference type="ARBA" id="ARBA00022475"/>
    </source>
</evidence>
<keyword evidence="6 11" id="KW-0812">Transmembrane</keyword>
<feature type="compositionally biased region" description="Basic and acidic residues" evidence="10">
    <location>
        <begin position="46"/>
        <end position="55"/>
    </location>
</feature>
<dbReference type="EMBL" id="PDLO01000004">
    <property type="protein sequence ID" value="PHK98299.1"/>
    <property type="molecule type" value="Genomic_DNA"/>
</dbReference>
<dbReference type="Gene3D" id="3.30.1150.10">
    <property type="match status" value="1"/>
</dbReference>
<dbReference type="Proteomes" id="UP000226437">
    <property type="component" value="Unassembled WGS sequence"/>
</dbReference>
<proteinExistence type="inferred from homology"/>
<reference evidence="13 14" key="1">
    <citation type="submission" date="2017-10" db="EMBL/GenBank/DDBJ databases">
        <title>The draft genome sequence of Lewinella marina KCTC 32374.</title>
        <authorList>
            <person name="Wang K."/>
        </authorList>
    </citation>
    <scope>NUCLEOTIDE SEQUENCE [LARGE SCALE GENOMIC DNA]</scope>
    <source>
        <strain evidence="13 14">MKG-38</strain>
    </source>
</reference>
<dbReference type="InterPro" id="IPR037682">
    <property type="entry name" value="TonB_C"/>
</dbReference>
<evidence type="ECO:0000313" key="13">
    <source>
        <dbReference type="EMBL" id="PHK98299.1"/>
    </source>
</evidence>
<dbReference type="InterPro" id="IPR051045">
    <property type="entry name" value="TonB-dependent_transducer"/>
</dbReference>
<comment type="caution">
    <text evidence="13">The sequence shown here is derived from an EMBL/GenBank/DDBJ whole genome shotgun (WGS) entry which is preliminary data.</text>
</comment>
<comment type="subcellular location">
    <subcellularLocation>
        <location evidence="1">Cell inner membrane</location>
        <topology evidence="1">Single-pass membrane protein</topology>
        <orientation evidence="1">Periplasmic side</orientation>
    </subcellularLocation>
</comment>
<dbReference type="OrthoDB" id="1039448at2"/>
<dbReference type="Pfam" id="PF03544">
    <property type="entry name" value="TonB_C"/>
    <property type="match status" value="1"/>
</dbReference>
<dbReference type="AlphaFoldDB" id="A0A2G0CE99"/>
<dbReference type="SUPFAM" id="SSF74653">
    <property type="entry name" value="TolA/TonB C-terminal domain"/>
    <property type="match status" value="1"/>
</dbReference>
<dbReference type="RefSeq" id="WP_099106685.1">
    <property type="nucleotide sequence ID" value="NZ_JAATJF010000004.1"/>
</dbReference>
<keyword evidence="5" id="KW-0997">Cell inner membrane</keyword>
<keyword evidence="7" id="KW-0653">Protein transport</keyword>
<dbReference type="GO" id="GO:0015031">
    <property type="term" value="P:protein transport"/>
    <property type="evidence" value="ECO:0007669"/>
    <property type="project" value="UniProtKB-KW"/>
</dbReference>
<sequence length="183" mass="21194">MQSPGLTSRFFLIGLLLSMVVALVAWGFRTAPEAARQQLLATPETHQQKHSEMAHHHTRTHRRTVRPIRVEPPRFPACQEVREDHWRERCAEQKLREQVQRHLEYPALLLGEATGTVVVRFSVDRHGRTGPPRVVRSPHPDLGRAGREAVRDVLKKYPVWEPGRRNGHPVKMQHTVPVRFYLQ</sequence>
<evidence type="ECO:0000256" key="11">
    <source>
        <dbReference type="SAM" id="Phobius"/>
    </source>
</evidence>
<name>A0A2G0CE99_9BACT</name>
<evidence type="ECO:0000256" key="8">
    <source>
        <dbReference type="ARBA" id="ARBA00022989"/>
    </source>
</evidence>
<evidence type="ECO:0000256" key="2">
    <source>
        <dbReference type="ARBA" id="ARBA00006555"/>
    </source>
</evidence>
<evidence type="ECO:0000256" key="6">
    <source>
        <dbReference type="ARBA" id="ARBA00022692"/>
    </source>
</evidence>
<gene>
    <name evidence="13" type="ORF">CGL56_11395</name>
</gene>
<feature type="transmembrane region" description="Helical" evidence="11">
    <location>
        <begin position="6"/>
        <end position="28"/>
    </location>
</feature>
<keyword evidence="4" id="KW-1003">Cell membrane</keyword>
<protein>
    <recommendedName>
        <fullName evidence="12">TonB C-terminal domain-containing protein</fullName>
    </recommendedName>
</protein>
<keyword evidence="3" id="KW-0813">Transport</keyword>
<evidence type="ECO:0000256" key="5">
    <source>
        <dbReference type="ARBA" id="ARBA00022519"/>
    </source>
</evidence>
<dbReference type="GO" id="GO:0055085">
    <property type="term" value="P:transmembrane transport"/>
    <property type="evidence" value="ECO:0007669"/>
    <property type="project" value="InterPro"/>
</dbReference>
<feature type="region of interest" description="Disordered" evidence="10">
    <location>
        <begin position="42"/>
        <end position="64"/>
    </location>
</feature>
<keyword evidence="14" id="KW-1185">Reference proteome</keyword>
<dbReference type="PANTHER" id="PTHR33446:SF2">
    <property type="entry name" value="PROTEIN TONB"/>
    <property type="match status" value="1"/>
</dbReference>
<dbReference type="NCBIfam" id="TIGR01352">
    <property type="entry name" value="tonB_Cterm"/>
    <property type="match status" value="1"/>
</dbReference>
<dbReference type="GO" id="GO:0098797">
    <property type="term" value="C:plasma membrane protein complex"/>
    <property type="evidence" value="ECO:0007669"/>
    <property type="project" value="TreeGrafter"/>
</dbReference>
<comment type="similarity">
    <text evidence="2">Belongs to the TonB family.</text>
</comment>
<keyword evidence="9 11" id="KW-0472">Membrane</keyword>
<evidence type="ECO:0000256" key="3">
    <source>
        <dbReference type="ARBA" id="ARBA00022448"/>
    </source>
</evidence>
<evidence type="ECO:0000259" key="12">
    <source>
        <dbReference type="Pfam" id="PF03544"/>
    </source>
</evidence>
<evidence type="ECO:0000256" key="9">
    <source>
        <dbReference type="ARBA" id="ARBA00023136"/>
    </source>
</evidence>
<feature type="domain" description="TonB C-terminal" evidence="12">
    <location>
        <begin position="112"/>
        <end position="182"/>
    </location>
</feature>
<dbReference type="GO" id="GO:0031992">
    <property type="term" value="F:energy transducer activity"/>
    <property type="evidence" value="ECO:0007669"/>
    <property type="project" value="TreeGrafter"/>
</dbReference>
<evidence type="ECO:0000256" key="10">
    <source>
        <dbReference type="SAM" id="MobiDB-lite"/>
    </source>
</evidence>
<keyword evidence="8 11" id="KW-1133">Transmembrane helix</keyword>